<evidence type="ECO:0000313" key="1">
    <source>
        <dbReference type="EMBL" id="KAJ5321339.1"/>
    </source>
</evidence>
<name>A0A9W9U6X6_9EURO</name>
<dbReference type="AlphaFoldDB" id="A0A9W9U6X6"/>
<comment type="caution">
    <text evidence="1">The sequence shown here is derived from an EMBL/GenBank/DDBJ whole genome shotgun (WGS) entry which is preliminary data.</text>
</comment>
<accession>A0A9W9U6X6</accession>
<dbReference type="EMBL" id="JAPZBO010000003">
    <property type="protein sequence ID" value="KAJ5321339.1"/>
    <property type="molecule type" value="Genomic_DNA"/>
</dbReference>
<reference evidence="1" key="1">
    <citation type="submission" date="2022-12" db="EMBL/GenBank/DDBJ databases">
        <authorList>
            <person name="Petersen C."/>
        </authorList>
    </citation>
    <scope>NUCLEOTIDE SEQUENCE</scope>
    <source>
        <strain evidence="1">IBT 21472</strain>
    </source>
</reference>
<reference evidence="1" key="2">
    <citation type="journal article" date="2023" name="IMA Fungus">
        <title>Comparative genomic study of the Penicillium genus elucidates a diverse pangenome and 15 lateral gene transfer events.</title>
        <authorList>
            <person name="Petersen C."/>
            <person name="Sorensen T."/>
            <person name="Nielsen M.R."/>
            <person name="Sondergaard T.E."/>
            <person name="Sorensen J.L."/>
            <person name="Fitzpatrick D.A."/>
            <person name="Frisvad J.C."/>
            <person name="Nielsen K.L."/>
        </authorList>
    </citation>
    <scope>NUCLEOTIDE SEQUENCE</scope>
    <source>
        <strain evidence="1">IBT 21472</strain>
    </source>
</reference>
<proteinExistence type="predicted"/>
<evidence type="ECO:0000313" key="2">
    <source>
        <dbReference type="Proteomes" id="UP001147746"/>
    </source>
</evidence>
<sequence>MGYAFHGSGFGFAQSTGESPCETPVQLCGEGTVAAAGSGKIGPGTGRGIAPTQRVLVLLVRDWTFQIGSLVRTSIALTLCSASGLLAVGLGTSALALLDMDEILDLAYEMQLQLQGHPGIGDGTMRVVAIQSSELVADSTSMMDIQSICNAARLLGSMDKPPLN</sequence>
<keyword evidence="2" id="KW-1185">Reference proteome</keyword>
<organism evidence="1 2">
    <name type="scientific">Penicillium atrosanguineum</name>
    <dbReference type="NCBI Taxonomy" id="1132637"/>
    <lineage>
        <taxon>Eukaryota</taxon>
        <taxon>Fungi</taxon>
        <taxon>Dikarya</taxon>
        <taxon>Ascomycota</taxon>
        <taxon>Pezizomycotina</taxon>
        <taxon>Eurotiomycetes</taxon>
        <taxon>Eurotiomycetidae</taxon>
        <taxon>Eurotiales</taxon>
        <taxon>Aspergillaceae</taxon>
        <taxon>Penicillium</taxon>
    </lineage>
</organism>
<gene>
    <name evidence="1" type="ORF">N7476_004341</name>
</gene>
<dbReference type="Proteomes" id="UP001147746">
    <property type="component" value="Unassembled WGS sequence"/>
</dbReference>
<protein>
    <submittedName>
        <fullName evidence="1">Uncharacterized protein</fullName>
    </submittedName>
</protein>